<evidence type="ECO:0000256" key="2">
    <source>
        <dbReference type="ARBA" id="ARBA00022737"/>
    </source>
</evidence>
<dbReference type="AlphaFoldDB" id="A0A9W8P1T7"/>
<name>A0A9W8P1T7_9AGAR</name>
<evidence type="ECO:0000256" key="6">
    <source>
        <dbReference type="RuleBase" id="RU003540"/>
    </source>
</evidence>
<proteinExistence type="inferred from homology"/>
<dbReference type="Gene3D" id="1.10.220.10">
    <property type="entry name" value="Annexin"/>
    <property type="match status" value="4"/>
</dbReference>
<evidence type="ECO:0000256" key="5">
    <source>
        <dbReference type="ARBA" id="ARBA00023302"/>
    </source>
</evidence>
<comment type="caution">
    <text evidence="8">The sequence shown here is derived from an EMBL/GenBank/DDBJ whole genome shotgun (WGS) entry which is preliminary data.</text>
</comment>
<feature type="compositionally biased region" description="Basic residues" evidence="7">
    <location>
        <begin position="1"/>
        <end position="16"/>
    </location>
</feature>
<accession>A0A9W8P1T7</accession>
<dbReference type="GO" id="GO:0005886">
    <property type="term" value="C:plasma membrane"/>
    <property type="evidence" value="ECO:0007669"/>
    <property type="project" value="TreeGrafter"/>
</dbReference>
<evidence type="ECO:0000313" key="8">
    <source>
        <dbReference type="EMBL" id="KAJ3745175.1"/>
    </source>
</evidence>
<dbReference type="InterPro" id="IPR037104">
    <property type="entry name" value="Annexin_sf"/>
</dbReference>
<keyword evidence="3 6" id="KW-0106">Calcium</keyword>
<dbReference type="Pfam" id="PF00191">
    <property type="entry name" value="Annexin"/>
    <property type="match status" value="4"/>
</dbReference>
<dbReference type="PROSITE" id="PS51897">
    <property type="entry name" value="ANNEXIN_2"/>
    <property type="match status" value="4"/>
</dbReference>
<dbReference type="PANTHER" id="PTHR10502:SF102">
    <property type="entry name" value="ANNEXIN B11"/>
    <property type="match status" value="1"/>
</dbReference>
<dbReference type="InterPro" id="IPR018252">
    <property type="entry name" value="Annexin_repeat_CS"/>
</dbReference>
<comment type="similarity">
    <text evidence="1 6">Belongs to the annexin family.</text>
</comment>
<dbReference type="InterPro" id="IPR001464">
    <property type="entry name" value="Annexin"/>
</dbReference>
<dbReference type="Proteomes" id="UP001142393">
    <property type="component" value="Unassembled WGS sequence"/>
</dbReference>
<dbReference type="FunFam" id="1.10.220.10:FF:000002">
    <property type="entry name" value="Annexin"/>
    <property type="match status" value="1"/>
</dbReference>
<sequence length="518" mass="56618">MAHRNHHDHHHNHHDHHHDYNSTPGGFQLPEAQGVPGIYGGGYTQNEQFRDGYNPSYAPPISAYPPPPGPPPGFGTGYAPPSGPPMPGMPPVPGFAPPPGPPPMNPQSYPGVPGQHYGQQQNVIYYLNTPIPPFDGPPPSRAVPGYDANADVERLREAMKGAGTKEGLLIQTLSPLTAMNLAVLSASYRAASGKELLADVESETSGRLRDVLSALVRGPVGYDVKMLHEALSGAGTDEHLLTELIAGRSPSDLHYLDQAYRARYGRILEEAIRGDLSGRTERIYVMILSSNRPPDSTPVDSALVEADVKALYKAGQWKIGTDEIAFCNIIVNRTTPHLTALWEAYQRQHGKTLSKVIKNEFSGHIKNSLLYIVNAANPKRINEGPGVWRDAKLLEATMKGMGTKDDLLIRRLIRTHWDQSHFTNVKRAYERKYKKTLEARVAGETSGDYKKACVGVVRGALLFVHQDTAAVVHSSSQSKVMGLRMEAVIQSMGSAPIEAEAKAEGRTFYAMDPLDIEE</sequence>
<keyword evidence="5 6" id="KW-0111">Calcium/phospholipid-binding</keyword>
<evidence type="ECO:0000256" key="1">
    <source>
        <dbReference type="ARBA" id="ARBA00007831"/>
    </source>
</evidence>
<evidence type="ECO:0000256" key="4">
    <source>
        <dbReference type="ARBA" id="ARBA00023216"/>
    </source>
</evidence>
<keyword evidence="9" id="KW-1185">Reference proteome</keyword>
<dbReference type="EMBL" id="JANVFU010000006">
    <property type="protein sequence ID" value="KAJ3745175.1"/>
    <property type="molecule type" value="Genomic_DNA"/>
</dbReference>
<dbReference type="GO" id="GO:0005634">
    <property type="term" value="C:nucleus"/>
    <property type="evidence" value="ECO:0007669"/>
    <property type="project" value="TreeGrafter"/>
</dbReference>
<feature type="region of interest" description="Disordered" evidence="7">
    <location>
        <begin position="1"/>
        <end position="106"/>
    </location>
</feature>
<feature type="compositionally biased region" description="Pro residues" evidence="7">
    <location>
        <begin position="62"/>
        <end position="73"/>
    </location>
</feature>
<dbReference type="PROSITE" id="PS00223">
    <property type="entry name" value="ANNEXIN_1"/>
    <property type="match status" value="1"/>
</dbReference>
<evidence type="ECO:0000256" key="7">
    <source>
        <dbReference type="SAM" id="MobiDB-lite"/>
    </source>
</evidence>
<dbReference type="SMART" id="SM00335">
    <property type="entry name" value="ANX"/>
    <property type="match status" value="4"/>
</dbReference>
<dbReference type="GO" id="GO:0005509">
    <property type="term" value="F:calcium ion binding"/>
    <property type="evidence" value="ECO:0007669"/>
    <property type="project" value="InterPro"/>
</dbReference>
<organism evidence="8 9">
    <name type="scientific">Lentinula detonsa</name>
    <dbReference type="NCBI Taxonomy" id="2804962"/>
    <lineage>
        <taxon>Eukaryota</taxon>
        <taxon>Fungi</taxon>
        <taxon>Dikarya</taxon>
        <taxon>Basidiomycota</taxon>
        <taxon>Agaricomycotina</taxon>
        <taxon>Agaricomycetes</taxon>
        <taxon>Agaricomycetidae</taxon>
        <taxon>Agaricales</taxon>
        <taxon>Marasmiineae</taxon>
        <taxon>Omphalotaceae</taxon>
        <taxon>Lentinula</taxon>
    </lineage>
</organism>
<dbReference type="InterPro" id="IPR018502">
    <property type="entry name" value="Annexin_repeat"/>
</dbReference>
<dbReference type="GO" id="GO:0012506">
    <property type="term" value="C:vesicle membrane"/>
    <property type="evidence" value="ECO:0007669"/>
    <property type="project" value="TreeGrafter"/>
</dbReference>
<dbReference type="SUPFAM" id="SSF47874">
    <property type="entry name" value="Annexin"/>
    <property type="match status" value="1"/>
</dbReference>
<keyword evidence="4 6" id="KW-0041">Annexin</keyword>
<dbReference type="PRINTS" id="PR00196">
    <property type="entry name" value="ANNEXIN"/>
</dbReference>
<evidence type="ECO:0000313" key="9">
    <source>
        <dbReference type="Proteomes" id="UP001142393"/>
    </source>
</evidence>
<feature type="compositionally biased region" description="Pro residues" evidence="7">
    <location>
        <begin position="81"/>
        <end position="105"/>
    </location>
</feature>
<dbReference type="PANTHER" id="PTHR10502">
    <property type="entry name" value="ANNEXIN"/>
    <property type="match status" value="1"/>
</dbReference>
<dbReference type="GO" id="GO:0005737">
    <property type="term" value="C:cytoplasm"/>
    <property type="evidence" value="ECO:0007669"/>
    <property type="project" value="TreeGrafter"/>
</dbReference>
<reference evidence="8 9" key="1">
    <citation type="journal article" date="2023" name="Proc. Natl. Acad. Sci. U.S.A.">
        <title>A global phylogenomic analysis of the shiitake genus Lentinula.</title>
        <authorList>
            <person name="Sierra-Patev S."/>
            <person name="Min B."/>
            <person name="Naranjo-Ortiz M."/>
            <person name="Looney B."/>
            <person name="Konkel Z."/>
            <person name="Slot J.C."/>
            <person name="Sakamoto Y."/>
            <person name="Steenwyk J.L."/>
            <person name="Rokas A."/>
            <person name="Carro J."/>
            <person name="Camarero S."/>
            <person name="Ferreira P."/>
            <person name="Molpeceres G."/>
            <person name="Ruiz-Duenas F.J."/>
            <person name="Serrano A."/>
            <person name="Henrissat B."/>
            <person name="Drula E."/>
            <person name="Hughes K.W."/>
            <person name="Mata J.L."/>
            <person name="Ishikawa N.K."/>
            <person name="Vargas-Isla R."/>
            <person name="Ushijima S."/>
            <person name="Smith C.A."/>
            <person name="Donoghue J."/>
            <person name="Ahrendt S."/>
            <person name="Andreopoulos W."/>
            <person name="He G."/>
            <person name="LaButti K."/>
            <person name="Lipzen A."/>
            <person name="Ng V."/>
            <person name="Riley R."/>
            <person name="Sandor L."/>
            <person name="Barry K."/>
            <person name="Martinez A.T."/>
            <person name="Xiao Y."/>
            <person name="Gibbons J.G."/>
            <person name="Terashima K."/>
            <person name="Grigoriev I.V."/>
            <person name="Hibbett D."/>
        </authorList>
    </citation>
    <scope>NUCLEOTIDE SEQUENCE [LARGE SCALE GENOMIC DNA]</scope>
    <source>
        <strain evidence="8 9">TFB7810</strain>
    </source>
</reference>
<dbReference type="GO" id="GO:0001786">
    <property type="term" value="F:phosphatidylserine binding"/>
    <property type="evidence" value="ECO:0007669"/>
    <property type="project" value="TreeGrafter"/>
</dbReference>
<protein>
    <recommendedName>
        <fullName evidence="6">Annexin</fullName>
    </recommendedName>
</protein>
<comment type="domain">
    <text evidence="6">A pair of annexin repeats may form one binding site for calcium and phospholipid.</text>
</comment>
<dbReference type="GO" id="GO:0005544">
    <property type="term" value="F:calcium-dependent phospholipid binding"/>
    <property type="evidence" value="ECO:0007669"/>
    <property type="project" value="UniProtKB-KW"/>
</dbReference>
<keyword evidence="2 6" id="KW-0677">Repeat</keyword>
<gene>
    <name evidence="8" type="ORF">DFH05DRAFT_1524855</name>
</gene>
<evidence type="ECO:0000256" key="3">
    <source>
        <dbReference type="ARBA" id="ARBA00022837"/>
    </source>
</evidence>